<evidence type="ECO:0000256" key="7">
    <source>
        <dbReference type="ARBA" id="ARBA00023316"/>
    </source>
</evidence>
<dbReference type="PROSITE" id="PS52008">
    <property type="entry name" value="GH81"/>
    <property type="match status" value="1"/>
</dbReference>
<dbReference type="Pfam" id="PF17652">
    <property type="entry name" value="Glyco_hydro81C"/>
    <property type="match status" value="1"/>
</dbReference>
<protein>
    <recommendedName>
        <fullName evidence="3">glucan endo-1,3-beta-D-glucosidase</fullName>
        <ecNumber evidence="3">3.2.1.39</ecNumber>
    </recommendedName>
</protein>
<proteinExistence type="inferred from homology"/>
<reference evidence="12 13" key="1">
    <citation type="submission" date="2024-03" db="EMBL/GenBank/DDBJ databases">
        <title>A high-quality draft genome sequence of Diaporthe vaccinii, a causative agent of upright dieback and viscid rot disease in cranberry plants.</title>
        <authorList>
            <person name="Sarrasin M."/>
            <person name="Lang B.F."/>
            <person name="Burger G."/>
        </authorList>
    </citation>
    <scope>NUCLEOTIDE SEQUENCE [LARGE SCALE GENOMIC DNA]</scope>
    <source>
        <strain evidence="12 13">IS7</strain>
    </source>
</reference>
<keyword evidence="8" id="KW-0624">Polysaccharide degradation</keyword>
<evidence type="ECO:0000256" key="8">
    <source>
        <dbReference type="ARBA" id="ARBA00023326"/>
    </source>
</evidence>
<evidence type="ECO:0000256" key="6">
    <source>
        <dbReference type="ARBA" id="ARBA00023295"/>
    </source>
</evidence>
<organism evidence="12 13">
    <name type="scientific">Diaporthe vaccinii</name>
    <dbReference type="NCBI Taxonomy" id="105482"/>
    <lineage>
        <taxon>Eukaryota</taxon>
        <taxon>Fungi</taxon>
        <taxon>Dikarya</taxon>
        <taxon>Ascomycota</taxon>
        <taxon>Pezizomycotina</taxon>
        <taxon>Sordariomycetes</taxon>
        <taxon>Sordariomycetidae</taxon>
        <taxon>Diaporthales</taxon>
        <taxon>Diaporthaceae</taxon>
        <taxon>Diaporthe</taxon>
        <taxon>Diaporthe eres species complex</taxon>
    </lineage>
</organism>
<evidence type="ECO:0000256" key="3">
    <source>
        <dbReference type="ARBA" id="ARBA00012780"/>
    </source>
</evidence>
<evidence type="ECO:0000259" key="11">
    <source>
        <dbReference type="Pfam" id="PF17652"/>
    </source>
</evidence>
<dbReference type="EC" id="3.2.1.39" evidence="3"/>
<evidence type="ECO:0000256" key="4">
    <source>
        <dbReference type="ARBA" id="ARBA00022801"/>
    </source>
</evidence>
<dbReference type="Gene3D" id="1.20.5.420">
    <property type="entry name" value="Immunoglobulin FC, subunit C"/>
    <property type="match status" value="1"/>
</dbReference>
<dbReference type="Pfam" id="PF03639">
    <property type="entry name" value="Glyco_hydro_81"/>
    <property type="match status" value="1"/>
</dbReference>
<keyword evidence="6" id="KW-0326">Glycosidase</keyword>
<dbReference type="EMBL" id="JBAWTH010000147">
    <property type="protein sequence ID" value="KAL2274866.1"/>
    <property type="molecule type" value="Genomic_DNA"/>
</dbReference>
<evidence type="ECO:0000313" key="13">
    <source>
        <dbReference type="Proteomes" id="UP001600888"/>
    </source>
</evidence>
<dbReference type="InterPro" id="IPR005200">
    <property type="entry name" value="Endo-beta-glucanase"/>
</dbReference>
<comment type="similarity">
    <text evidence="2">Belongs to the glycosyl hydrolase 81 family.</text>
</comment>
<dbReference type="PANTHER" id="PTHR31983">
    <property type="entry name" value="ENDO-1,3(4)-BETA-GLUCANASE 1"/>
    <property type="match status" value="1"/>
</dbReference>
<keyword evidence="4" id="KW-0378">Hydrolase</keyword>
<dbReference type="Proteomes" id="UP001600888">
    <property type="component" value="Unassembled WGS sequence"/>
</dbReference>
<evidence type="ECO:0000313" key="12">
    <source>
        <dbReference type="EMBL" id="KAL2274866.1"/>
    </source>
</evidence>
<comment type="caution">
    <text evidence="12">The sequence shown here is derived from an EMBL/GenBank/DDBJ whole genome shotgun (WGS) entry which is preliminary data.</text>
</comment>
<sequence length="859" mass="92131">MFSAPVRDAKALSAGKMCLYLLLMALQLSCCQGASVKQALRHIGEAKHIVPKQASGETNHTVNTQAIKDFISRTTVPVITQAVETGTAQILPSPTVEADSVGTIVTSLEREGRATDGPLIEDPIPSPTSSIATDPRMVIKPAKMRAAAASQNIFDAPISTGLPPALFSARGDHPVPRLGIQQSSPISTNKFYQNFFLGSQAAITVLHPYSVAWVKGGGATQSWGLSVSHIESSQFAFGPTRANGASQYFINPIGIQSLILSAAELGPSTSLTTTQATELSVLVQLRSSAAAAPTIQFPLVQGSAFVTAQYNGGTPVIQSGIFFASVTKVTAQPRPGVTKYKITLNDGKNWLLYAYSTGGLPLDLQVINNGLVRSTSPFFGTIQVAKDPGSAEALYDAACGQYATSVTLSGTASGMRGEYIFNFVKGGLTGSPLLMYALPHHVQSFDATTAAAVRSDVQLQSTTKGKGTAVVADAWKMVELRLPISMSFLPWSNTEGTKNRVSAAAKARILQAAHSELSQDMDAQSNLNSMYYSGKALAKFGMILSVVYDLLGESALAAAGLEKLKAAMARFATNRQIYPLVYETAWGGLVSSASYVTGDGGADFGNTYYNDHHFHYGYHVLAAAIIGHLDPTWLPANRDWVNTLVRDYANPSPRDPYFPTNRMFDWYHGHSFAHGLYESADGRDQESSSEDVMASYALKMWGLVSGDANMAARGNLQLSVLARSLNLYYLYTSDNTVQPASFIGNKVAGILFENKIDHVTYFGANIEYIQGIHMLPLLPATKLVRGDRFVSEEWAQYFSNGRADTVVGGWRGVLYGNLATIDPGTAWNFFSSSSFDPSWLDGGASLTWYLAYAAALGNL</sequence>
<evidence type="ECO:0000256" key="1">
    <source>
        <dbReference type="ARBA" id="ARBA00000382"/>
    </source>
</evidence>
<dbReference type="InterPro" id="IPR040720">
    <property type="entry name" value="GH81_C"/>
</dbReference>
<accession>A0ABR4DXG2</accession>
<dbReference type="InterPro" id="IPR040451">
    <property type="entry name" value="GH81_N"/>
</dbReference>
<feature type="domain" description="Glycosyl hydrolase family 81 C-terminal" evidence="11">
    <location>
        <begin position="501"/>
        <end position="850"/>
    </location>
</feature>
<dbReference type="Gene3D" id="2.70.98.30">
    <property type="entry name" value="Golgi alpha-mannosidase II, domain 4"/>
    <property type="match status" value="1"/>
</dbReference>
<dbReference type="Gene3D" id="1.10.287.1170">
    <property type="entry name" value="glycoside hydrolase family 81 endo-[beta] glucanase"/>
    <property type="match status" value="1"/>
</dbReference>
<name>A0ABR4DXG2_9PEZI</name>
<evidence type="ECO:0000256" key="2">
    <source>
        <dbReference type="ARBA" id="ARBA00010730"/>
    </source>
</evidence>
<keyword evidence="5" id="KW-0119">Carbohydrate metabolism</keyword>
<comment type="catalytic activity">
    <reaction evidence="1">
        <text>Hydrolysis of (1-&gt;3)-beta-D-glucosidic linkages in (1-&gt;3)-beta-D-glucans.</text>
        <dbReference type="EC" id="3.2.1.39"/>
    </reaction>
</comment>
<keyword evidence="7" id="KW-0961">Cell wall biogenesis/degradation</keyword>
<evidence type="ECO:0000256" key="5">
    <source>
        <dbReference type="ARBA" id="ARBA00023277"/>
    </source>
</evidence>
<dbReference type="PANTHER" id="PTHR31983:SF0">
    <property type="entry name" value="GLUCAN ENDO-1,3-BETA-D-GLUCOSIDASE 2"/>
    <property type="match status" value="1"/>
</dbReference>
<gene>
    <name evidence="12" type="ORF">FJTKL_02689</name>
</gene>
<evidence type="ECO:0000259" key="10">
    <source>
        <dbReference type="Pfam" id="PF03639"/>
    </source>
</evidence>
<keyword evidence="9" id="KW-0732">Signal</keyword>
<feature type="chain" id="PRO_5046067570" description="glucan endo-1,3-beta-D-glucosidase" evidence="9">
    <location>
        <begin position="34"/>
        <end position="859"/>
    </location>
</feature>
<feature type="domain" description="Glycosyl hydrolase family 81 N-terminal" evidence="10">
    <location>
        <begin position="173"/>
        <end position="492"/>
    </location>
</feature>
<evidence type="ECO:0000256" key="9">
    <source>
        <dbReference type="SAM" id="SignalP"/>
    </source>
</evidence>
<feature type="signal peptide" evidence="9">
    <location>
        <begin position="1"/>
        <end position="33"/>
    </location>
</feature>
<keyword evidence="13" id="KW-1185">Reference proteome</keyword>